<dbReference type="EMBL" id="LSDD01000005">
    <property type="protein sequence ID" value="KXB70219.1"/>
    <property type="molecule type" value="Genomic_DNA"/>
</dbReference>
<organism evidence="2 3">
    <name type="scientific">Leptotrichia wadei</name>
    <dbReference type="NCBI Taxonomy" id="157687"/>
    <lineage>
        <taxon>Bacteria</taxon>
        <taxon>Fusobacteriati</taxon>
        <taxon>Fusobacteriota</taxon>
        <taxon>Fusobacteriia</taxon>
        <taxon>Fusobacteriales</taxon>
        <taxon>Leptotrichiaceae</taxon>
        <taxon>Leptotrichia</taxon>
    </lineage>
</organism>
<evidence type="ECO:0000313" key="3">
    <source>
        <dbReference type="Proteomes" id="UP000070483"/>
    </source>
</evidence>
<sequence>MFYLVLNPLFLQVLNASIYILLSPQYILLLTKIRANFRAKNSNNICSIAGVIIILLHFHFIIDNLKRQRSRK</sequence>
<keyword evidence="1" id="KW-0472">Membrane</keyword>
<dbReference type="PATRIC" id="fig|157687.3.peg.124"/>
<reference evidence="3" key="1">
    <citation type="submission" date="2016-01" db="EMBL/GenBank/DDBJ databases">
        <authorList>
            <person name="Mitreva M."/>
            <person name="Pepin K.H."/>
            <person name="Mihindukulasuriya K.A."/>
            <person name="Fulton R."/>
            <person name="Fronick C."/>
            <person name="O'Laughlin M."/>
            <person name="Miner T."/>
            <person name="Herter B."/>
            <person name="Rosa B.A."/>
            <person name="Cordes M."/>
            <person name="Tomlinson C."/>
            <person name="Wollam A."/>
            <person name="Palsikar V.B."/>
            <person name="Mardis E.R."/>
            <person name="Wilson R.K."/>
        </authorList>
    </citation>
    <scope>NUCLEOTIDE SEQUENCE [LARGE SCALE GENOMIC DNA]</scope>
    <source>
        <strain evidence="3">KA00185</strain>
    </source>
</reference>
<keyword evidence="3" id="KW-1185">Reference proteome</keyword>
<feature type="transmembrane region" description="Helical" evidence="1">
    <location>
        <begin position="43"/>
        <end position="62"/>
    </location>
</feature>
<dbReference type="STRING" id="157687.HMPREF3180_00122"/>
<proteinExistence type="predicted"/>
<accession>A0A134AR92</accession>
<keyword evidence="1" id="KW-1133">Transmembrane helix</keyword>
<keyword evidence="1" id="KW-0812">Transmembrane</keyword>
<name>A0A134AR92_9FUSO</name>
<evidence type="ECO:0000313" key="2">
    <source>
        <dbReference type="EMBL" id="KXB70219.1"/>
    </source>
</evidence>
<gene>
    <name evidence="2" type="ORF">HMPREF3180_00122</name>
</gene>
<feature type="transmembrane region" description="Helical" evidence="1">
    <location>
        <begin position="12"/>
        <end position="31"/>
    </location>
</feature>
<dbReference type="AlphaFoldDB" id="A0A134AR92"/>
<comment type="caution">
    <text evidence="2">The sequence shown here is derived from an EMBL/GenBank/DDBJ whole genome shotgun (WGS) entry which is preliminary data.</text>
</comment>
<protein>
    <submittedName>
        <fullName evidence="2">Uncharacterized protein</fullName>
    </submittedName>
</protein>
<dbReference type="Proteomes" id="UP000070483">
    <property type="component" value="Unassembled WGS sequence"/>
</dbReference>
<evidence type="ECO:0000256" key="1">
    <source>
        <dbReference type="SAM" id="Phobius"/>
    </source>
</evidence>